<dbReference type="InterPro" id="IPR013632">
    <property type="entry name" value="Rad51_C"/>
</dbReference>
<dbReference type="Pfam" id="PF08423">
    <property type="entry name" value="Rad51"/>
    <property type="match status" value="2"/>
</dbReference>
<keyword evidence="2" id="KW-0547">Nucleotide-binding</keyword>
<dbReference type="GO" id="GO:0005524">
    <property type="term" value="F:ATP binding"/>
    <property type="evidence" value="ECO:0007669"/>
    <property type="project" value="UniProtKB-KW"/>
</dbReference>
<dbReference type="EMBL" id="GL883013">
    <property type="protein sequence ID" value="EGG20183.1"/>
    <property type="molecule type" value="Genomic_DNA"/>
</dbReference>
<evidence type="ECO:0000256" key="2">
    <source>
        <dbReference type="ARBA" id="ARBA00022741"/>
    </source>
</evidence>
<keyword evidence="6" id="KW-0539">Nucleus</keyword>
<evidence type="ECO:0000256" key="5">
    <source>
        <dbReference type="ARBA" id="ARBA00023204"/>
    </source>
</evidence>
<gene>
    <name evidence="10" type="ORF">DFA_07303</name>
</gene>
<keyword evidence="3" id="KW-0227">DNA damage</keyword>
<dbReference type="RefSeq" id="XP_004367166.1">
    <property type="nucleotide sequence ID" value="XM_004367109.1"/>
</dbReference>
<dbReference type="GO" id="GO:0000707">
    <property type="term" value="P:meiotic DNA recombinase assembly"/>
    <property type="evidence" value="ECO:0007669"/>
    <property type="project" value="TreeGrafter"/>
</dbReference>
<comment type="subcellular location">
    <subcellularLocation>
        <location evidence="1">Nucleus</location>
    </subcellularLocation>
</comment>
<proteinExistence type="predicted"/>
<reference evidence="11" key="1">
    <citation type="journal article" date="2011" name="Genome Res.">
        <title>Phylogeny-wide analysis of social amoeba genomes highlights ancient origins for complex intercellular communication.</title>
        <authorList>
            <person name="Heidel A.J."/>
            <person name="Lawal H.M."/>
            <person name="Felder M."/>
            <person name="Schilde C."/>
            <person name="Helps N.R."/>
            <person name="Tunggal B."/>
            <person name="Rivero F."/>
            <person name="John U."/>
            <person name="Schleicher M."/>
            <person name="Eichinger L."/>
            <person name="Platzer M."/>
            <person name="Noegel A.A."/>
            <person name="Schaap P."/>
            <person name="Gloeckner G."/>
        </authorList>
    </citation>
    <scope>NUCLEOTIDE SEQUENCE [LARGE SCALE GENOMIC DNA]</scope>
    <source>
        <strain evidence="11">SH3</strain>
    </source>
</reference>
<evidence type="ECO:0000256" key="3">
    <source>
        <dbReference type="ARBA" id="ARBA00022763"/>
    </source>
</evidence>
<evidence type="ECO:0000256" key="8">
    <source>
        <dbReference type="SAM" id="MobiDB-lite"/>
    </source>
</evidence>
<dbReference type="SUPFAM" id="SSF52540">
    <property type="entry name" value="P-loop containing nucleoside triphosphate hydrolases"/>
    <property type="match status" value="1"/>
</dbReference>
<keyword evidence="4" id="KW-0067">ATP-binding</keyword>
<keyword evidence="11" id="KW-1185">Reference proteome</keyword>
<evidence type="ECO:0000259" key="9">
    <source>
        <dbReference type="PROSITE" id="PS50162"/>
    </source>
</evidence>
<dbReference type="GO" id="GO:0033063">
    <property type="term" value="C:Rad51B-Rad51C-Rad51D-XRCC2 complex"/>
    <property type="evidence" value="ECO:0007669"/>
    <property type="project" value="TreeGrafter"/>
</dbReference>
<accession>F4PW19</accession>
<evidence type="ECO:0000256" key="7">
    <source>
        <dbReference type="ARBA" id="ARBA00040674"/>
    </source>
</evidence>
<organism evidence="10 11">
    <name type="scientific">Cavenderia fasciculata</name>
    <name type="common">Slime mold</name>
    <name type="synonym">Dictyostelium fasciculatum</name>
    <dbReference type="NCBI Taxonomy" id="261658"/>
    <lineage>
        <taxon>Eukaryota</taxon>
        <taxon>Amoebozoa</taxon>
        <taxon>Evosea</taxon>
        <taxon>Eumycetozoa</taxon>
        <taxon>Dictyostelia</taxon>
        <taxon>Acytosteliales</taxon>
        <taxon>Cavenderiaceae</taxon>
        <taxon>Cavenderia</taxon>
    </lineage>
</organism>
<dbReference type="GO" id="GO:0140664">
    <property type="term" value="F:ATP-dependent DNA damage sensor activity"/>
    <property type="evidence" value="ECO:0007669"/>
    <property type="project" value="InterPro"/>
</dbReference>
<dbReference type="GO" id="GO:0005657">
    <property type="term" value="C:replication fork"/>
    <property type="evidence" value="ECO:0007669"/>
    <property type="project" value="TreeGrafter"/>
</dbReference>
<protein>
    <recommendedName>
        <fullName evidence="7">DNA repair protein RAD51 homolog 3</fullName>
    </recommendedName>
</protein>
<dbReference type="InterPro" id="IPR020588">
    <property type="entry name" value="RecA_ATP-bd"/>
</dbReference>
<dbReference type="InterPro" id="IPR052093">
    <property type="entry name" value="HR_Repair_Mediator"/>
</dbReference>
<dbReference type="STRING" id="1054147.F4PW19"/>
<dbReference type="GeneID" id="14872390"/>
<name>F4PW19_CACFS</name>
<evidence type="ECO:0000256" key="4">
    <source>
        <dbReference type="ARBA" id="ARBA00022840"/>
    </source>
</evidence>
<dbReference type="InterPro" id="IPR027417">
    <property type="entry name" value="P-loop_NTPase"/>
</dbReference>
<feature type="region of interest" description="Disordered" evidence="8">
    <location>
        <begin position="279"/>
        <end position="308"/>
    </location>
</feature>
<feature type="domain" description="RecA family profile 1" evidence="9">
    <location>
        <begin position="30"/>
        <end position="219"/>
    </location>
</feature>
<dbReference type="Proteomes" id="UP000007797">
    <property type="component" value="Unassembled WGS sequence"/>
</dbReference>
<dbReference type="PROSITE" id="PS50162">
    <property type="entry name" value="RECA_2"/>
    <property type="match status" value="1"/>
</dbReference>
<dbReference type="KEGG" id="dfa:DFA_07303"/>
<evidence type="ECO:0000256" key="6">
    <source>
        <dbReference type="ARBA" id="ARBA00023242"/>
    </source>
</evidence>
<feature type="compositionally biased region" description="Acidic residues" evidence="8">
    <location>
        <begin position="284"/>
        <end position="308"/>
    </location>
</feature>
<keyword evidence="5" id="KW-0234">DNA repair</keyword>
<dbReference type="OMA" id="AMETFTV"/>
<dbReference type="GO" id="GO:0000400">
    <property type="term" value="F:four-way junction DNA binding"/>
    <property type="evidence" value="ECO:0007669"/>
    <property type="project" value="TreeGrafter"/>
</dbReference>
<evidence type="ECO:0000313" key="11">
    <source>
        <dbReference type="Proteomes" id="UP000007797"/>
    </source>
</evidence>
<dbReference type="GO" id="GO:0007131">
    <property type="term" value="P:reciprocal meiotic recombination"/>
    <property type="evidence" value="ECO:0007669"/>
    <property type="project" value="TreeGrafter"/>
</dbReference>
<sequence length="328" mass="36914">MYFDQYINVHQSSQGGEGVSALDHLVADAQPQNIITFCRELDNMLGGGIPLQRITEFCGAPGVGKTQLAFQLAVNCCIPKILYGVEGKCIFIDTEGGFYVDRVKQMADSLIEHLQIMGQTGTDQEKDAANQITVDSILENIMYYKIHHYIEQVAFIHHLPLVLENDRNIKLIIIDSIAYPFRRHFSDMGARKRILSSMTQNLLSIAEQYNVAVVIMNQVTTKILPNNQSMLVPCFNLGNYCANRVFLYWKDQQRHCHIYKSSLIQPSDAPFDINQDGVRGFIPDGEEADDNDNNGDGDGGVGEEDVMNDQDHPIILPIQYYSNQMDTT</sequence>
<evidence type="ECO:0000313" key="10">
    <source>
        <dbReference type="EMBL" id="EGG20183.1"/>
    </source>
</evidence>
<dbReference type="GO" id="GO:0033065">
    <property type="term" value="C:Rad51C-XRCC3 complex"/>
    <property type="evidence" value="ECO:0007669"/>
    <property type="project" value="TreeGrafter"/>
</dbReference>
<dbReference type="Gene3D" id="3.40.50.300">
    <property type="entry name" value="P-loop containing nucleotide triphosphate hydrolases"/>
    <property type="match status" value="1"/>
</dbReference>
<dbReference type="CDD" id="cd19492">
    <property type="entry name" value="Rad51C"/>
    <property type="match status" value="1"/>
</dbReference>
<dbReference type="AlphaFoldDB" id="F4PW19"/>
<evidence type="ECO:0000256" key="1">
    <source>
        <dbReference type="ARBA" id="ARBA00004123"/>
    </source>
</evidence>
<dbReference type="PANTHER" id="PTHR46239:SF1">
    <property type="entry name" value="DNA REPAIR PROTEIN RAD51 HOMOLOG 3"/>
    <property type="match status" value="1"/>
</dbReference>
<dbReference type="OrthoDB" id="5957327at2759"/>
<dbReference type="GO" id="GO:0008821">
    <property type="term" value="F:crossover junction DNA endonuclease activity"/>
    <property type="evidence" value="ECO:0007669"/>
    <property type="project" value="TreeGrafter"/>
</dbReference>
<dbReference type="PANTHER" id="PTHR46239">
    <property type="entry name" value="DNA REPAIR PROTEIN RAD51 HOMOLOG 3 RAD51C"/>
    <property type="match status" value="1"/>
</dbReference>